<evidence type="ECO:0000256" key="6">
    <source>
        <dbReference type="ARBA" id="ARBA00023239"/>
    </source>
</evidence>
<dbReference type="GO" id="GO:0009423">
    <property type="term" value="P:chorismate biosynthetic process"/>
    <property type="evidence" value="ECO:0007669"/>
    <property type="project" value="UniProtKB-UniRule"/>
</dbReference>
<feature type="active site" description="Proton acceptor" evidence="7 8">
    <location>
        <position position="22"/>
    </location>
</feature>
<dbReference type="RefSeq" id="WP_066237826.1">
    <property type="nucleotide sequence ID" value="NZ_LSGP01000006.1"/>
</dbReference>
<comment type="caution">
    <text evidence="11">The sequence shown here is derived from an EMBL/GenBank/DDBJ whole genome shotgun (WGS) entry which is preliminary data.</text>
</comment>
<feature type="binding site" evidence="7 9">
    <location>
        <position position="86"/>
    </location>
    <ligand>
        <name>substrate</name>
    </ligand>
</feature>
<dbReference type="PROSITE" id="PS01029">
    <property type="entry name" value="DEHYDROQUINASE_II"/>
    <property type="match status" value="1"/>
</dbReference>
<dbReference type="NCBIfam" id="NF003807">
    <property type="entry name" value="PRK05395.1-4"/>
    <property type="match status" value="1"/>
</dbReference>
<dbReference type="GO" id="GO:0009073">
    <property type="term" value="P:aromatic amino acid family biosynthetic process"/>
    <property type="evidence" value="ECO:0007669"/>
    <property type="project" value="UniProtKB-KW"/>
</dbReference>
<evidence type="ECO:0000313" key="11">
    <source>
        <dbReference type="EMBL" id="KYZ77874.1"/>
    </source>
</evidence>
<evidence type="ECO:0000256" key="7">
    <source>
        <dbReference type="HAMAP-Rule" id="MF_00169"/>
    </source>
</evidence>
<evidence type="ECO:0000256" key="8">
    <source>
        <dbReference type="PIRSR" id="PIRSR001399-1"/>
    </source>
</evidence>
<feature type="site" description="Transition state stabilizer" evidence="7 10">
    <location>
        <position position="17"/>
    </location>
</feature>
<sequence>MNILLINGPNINFLGIREPGIYGARSYSELIALVQEEGKRLKVAVDCFQSNCEGEIVDAIQNAYGRYDGIIINPAAYTHYSIAIYDALKAIPIPAIEVHISNTHAREEFRHRSVTAPACVGQIMGLGFKGYVMALMALVDMNCETNNKG</sequence>
<comment type="pathway">
    <text evidence="2 7">Metabolic intermediate biosynthesis; chorismate biosynthesis; chorismate from D-erythrose 4-phosphate and phosphoenolpyruvate: step 3/7.</text>
</comment>
<keyword evidence="7" id="KW-0028">Amino-acid biosynthesis</keyword>
<dbReference type="Proteomes" id="UP000076268">
    <property type="component" value="Unassembled WGS sequence"/>
</dbReference>
<protein>
    <recommendedName>
        <fullName evidence="5 7">3-dehydroquinate dehydratase</fullName>
        <shortName evidence="7">3-dehydroquinase</shortName>
        <ecNumber evidence="5 7">4.2.1.10</ecNumber>
    </recommendedName>
    <alternativeName>
        <fullName evidence="7">Type II DHQase</fullName>
    </alternativeName>
</protein>
<evidence type="ECO:0000256" key="4">
    <source>
        <dbReference type="ARBA" id="ARBA00011193"/>
    </source>
</evidence>
<dbReference type="InterPro" id="IPR018509">
    <property type="entry name" value="DHquinase_II_CS"/>
</dbReference>
<dbReference type="InterPro" id="IPR036441">
    <property type="entry name" value="DHquinase_II_sf"/>
</dbReference>
<gene>
    <name evidence="7" type="primary">aroQ</name>
    <name evidence="11" type="ORF">AXX12_17600</name>
</gene>
<dbReference type="GO" id="GO:0008652">
    <property type="term" value="P:amino acid biosynthetic process"/>
    <property type="evidence" value="ECO:0007669"/>
    <property type="project" value="UniProtKB-KW"/>
</dbReference>
<dbReference type="EMBL" id="LSGP01000006">
    <property type="protein sequence ID" value="KYZ77874.1"/>
    <property type="molecule type" value="Genomic_DNA"/>
</dbReference>
<dbReference type="Gene3D" id="3.40.50.9100">
    <property type="entry name" value="Dehydroquinase, class II"/>
    <property type="match status" value="1"/>
</dbReference>
<feature type="binding site" evidence="7 9">
    <location>
        <begin position="100"/>
        <end position="101"/>
    </location>
    <ligand>
        <name>substrate</name>
    </ligand>
</feature>
<dbReference type="NCBIfam" id="TIGR01088">
    <property type="entry name" value="aroQ"/>
    <property type="match status" value="1"/>
</dbReference>
<reference evidence="11 12" key="1">
    <citation type="submission" date="2016-02" db="EMBL/GenBank/DDBJ databases">
        <title>Anaerosporomusa subterraneum gen. nov., sp. nov., a spore-forming obligate anaerobe isolated from saprolite.</title>
        <authorList>
            <person name="Choi J.K."/>
            <person name="Shah M."/>
            <person name="Yee N."/>
        </authorList>
    </citation>
    <scope>NUCLEOTIDE SEQUENCE [LARGE SCALE GENOMIC DNA]</scope>
    <source>
        <strain evidence="11 12">RU4</strain>
    </source>
</reference>
<evidence type="ECO:0000256" key="1">
    <source>
        <dbReference type="ARBA" id="ARBA00001864"/>
    </source>
</evidence>
<feature type="binding site" evidence="7 9">
    <location>
        <position position="79"/>
    </location>
    <ligand>
        <name>substrate</name>
    </ligand>
</feature>
<dbReference type="CDD" id="cd00466">
    <property type="entry name" value="DHQase_II"/>
    <property type="match status" value="1"/>
</dbReference>
<dbReference type="PANTHER" id="PTHR21272">
    <property type="entry name" value="CATABOLIC 3-DEHYDROQUINASE"/>
    <property type="match status" value="1"/>
</dbReference>
<dbReference type="PANTHER" id="PTHR21272:SF3">
    <property type="entry name" value="CATABOLIC 3-DEHYDROQUINASE"/>
    <property type="match status" value="1"/>
</dbReference>
<dbReference type="HAMAP" id="MF_00169">
    <property type="entry name" value="AroQ"/>
    <property type="match status" value="1"/>
</dbReference>
<comment type="function">
    <text evidence="7">Catalyzes a trans-dehydration via an enolate intermediate.</text>
</comment>
<feature type="active site" description="Proton donor" evidence="7 8">
    <location>
        <position position="99"/>
    </location>
</feature>
<evidence type="ECO:0000313" key="12">
    <source>
        <dbReference type="Proteomes" id="UP000076268"/>
    </source>
</evidence>
<comment type="similarity">
    <text evidence="3 7">Belongs to the type-II 3-dehydroquinase family.</text>
</comment>
<evidence type="ECO:0000256" key="3">
    <source>
        <dbReference type="ARBA" id="ARBA00011037"/>
    </source>
</evidence>
<dbReference type="EC" id="4.2.1.10" evidence="5 7"/>
<organism evidence="11 12">
    <name type="scientific">Anaerosporomusa subterranea</name>
    <dbReference type="NCBI Taxonomy" id="1794912"/>
    <lineage>
        <taxon>Bacteria</taxon>
        <taxon>Bacillati</taxon>
        <taxon>Bacillota</taxon>
        <taxon>Negativicutes</taxon>
        <taxon>Acetonemataceae</taxon>
        <taxon>Anaerosporomusa</taxon>
    </lineage>
</organism>
<dbReference type="Pfam" id="PF01220">
    <property type="entry name" value="DHquinase_II"/>
    <property type="match status" value="1"/>
</dbReference>
<dbReference type="SUPFAM" id="SSF52304">
    <property type="entry name" value="Type II 3-dehydroquinate dehydratase"/>
    <property type="match status" value="1"/>
</dbReference>
<evidence type="ECO:0000256" key="5">
    <source>
        <dbReference type="ARBA" id="ARBA00012060"/>
    </source>
</evidence>
<accession>A0A154BV21</accession>
<dbReference type="OrthoDB" id="9790793at2"/>
<dbReference type="InterPro" id="IPR001874">
    <property type="entry name" value="DHquinase_II"/>
</dbReference>
<feature type="binding site" evidence="7 9">
    <location>
        <position position="110"/>
    </location>
    <ligand>
        <name>substrate</name>
    </ligand>
</feature>
<comment type="subunit">
    <text evidence="4 7">Homododecamer.</text>
</comment>
<dbReference type="AlphaFoldDB" id="A0A154BV21"/>
<dbReference type="UniPathway" id="UPA00053">
    <property type="reaction ID" value="UER00086"/>
</dbReference>
<keyword evidence="7" id="KW-0057">Aromatic amino acid biosynthesis</keyword>
<proteinExistence type="inferred from homology"/>
<dbReference type="NCBIfam" id="NF003805">
    <property type="entry name" value="PRK05395.1-2"/>
    <property type="match status" value="1"/>
</dbReference>
<evidence type="ECO:0000256" key="2">
    <source>
        <dbReference type="ARBA" id="ARBA00004902"/>
    </source>
</evidence>
<keyword evidence="12" id="KW-1185">Reference proteome</keyword>
<feature type="binding site" evidence="7 9">
    <location>
        <position position="73"/>
    </location>
    <ligand>
        <name>substrate</name>
    </ligand>
</feature>
<dbReference type="PIRSF" id="PIRSF001399">
    <property type="entry name" value="DHquinase_II"/>
    <property type="match status" value="1"/>
</dbReference>
<comment type="catalytic activity">
    <reaction evidence="1 7">
        <text>3-dehydroquinate = 3-dehydroshikimate + H2O</text>
        <dbReference type="Rhea" id="RHEA:21096"/>
        <dbReference type="ChEBI" id="CHEBI:15377"/>
        <dbReference type="ChEBI" id="CHEBI:16630"/>
        <dbReference type="ChEBI" id="CHEBI:32364"/>
        <dbReference type="EC" id="4.2.1.10"/>
    </reaction>
</comment>
<evidence type="ECO:0000256" key="9">
    <source>
        <dbReference type="PIRSR" id="PIRSR001399-2"/>
    </source>
</evidence>
<dbReference type="NCBIfam" id="NF003806">
    <property type="entry name" value="PRK05395.1-3"/>
    <property type="match status" value="1"/>
</dbReference>
<name>A0A154BV21_ANASB</name>
<dbReference type="STRING" id="1794912.AXX12_17600"/>
<keyword evidence="6 7" id="KW-0456">Lyase</keyword>
<evidence type="ECO:0000256" key="10">
    <source>
        <dbReference type="PIRSR" id="PIRSR001399-3"/>
    </source>
</evidence>
<dbReference type="GO" id="GO:0003855">
    <property type="term" value="F:3-dehydroquinate dehydratase activity"/>
    <property type="evidence" value="ECO:0007669"/>
    <property type="project" value="UniProtKB-UniRule"/>
</dbReference>
<dbReference type="GO" id="GO:0019631">
    <property type="term" value="P:quinate catabolic process"/>
    <property type="evidence" value="ECO:0007669"/>
    <property type="project" value="TreeGrafter"/>
</dbReference>